<feature type="transmembrane region" description="Helical" evidence="1">
    <location>
        <begin position="12"/>
        <end position="35"/>
    </location>
</feature>
<keyword evidence="1" id="KW-0472">Membrane</keyword>
<sequence>MENRNTKIAVSKLILISIYLVLALIGLVGTWYFNFEFFALNTDVSYLEAWFANPASSSAAVDIIVVALMGSVFMLVEGWRMKLQWVWILIPLSFFIALAFTFPLFLAIREIRLTQLQRPERVI</sequence>
<evidence type="ECO:0000313" key="2">
    <source>
        <dbReference type="EMBL" id="QOV09040.1"/>
    </source>
</evidence>
<proteinExistence type="predicted"/>
<accession>A0A871Y7L9</accession>
<evidence type="ECO:0000256" key="1">
    <source>
        <dbReference type="SAM" id="Phobius"/>
    </source>
</evidence>
<feature type="transmembrane region" description="Helical" evidence="1">
    <location>
        <begin position="85"/>
        <end position="108"/>
    </location>
</feature>
<keyword evidence="1" id="KW-1133">Transmembrane helix</keyword>
<dbReference type="InterPro" id="IPR021362">
    <property type="entry name" value="DUF2834"/>
</dbReference>
<name>A0A871Y7L9_9MICO</name>
<protein>
    <recommendedName>
        <fullName evidence="3">DUF2834 domain-containing protein</fullName>
    </recommendedName>
</protein>
<reference evidence="2" key="1">
    <citation type="submission" date="2020-10" db="EMBL/GenBank/DDBJ databases">
        <title>Diverse heliorhodopsins detected via functional metagenomics in peat lake Actinobacteria, Chloroflexi and Archaea.</title>
        <authorList>
            <person name="Chazan A."/>
            <person name="Rozenberg A."/>
            <person name="Tahan R."/>
            <person name="Mannen K."/>
            <person name="Nagata T."/>
            <person name="Yaish S."/>
            <person name="Larom S."/>
            <person name="Kandori H."/>
            <person name="Inoue K."/>
            <person name="Beja O."/>
            <person name="Pushkarev A."/>
        </authorList>
    </citation>
    <scope>NUCLEOTIDE SEQUENCE</scope>
</reference>
<feature type="transmembrane region" description="Helical" evidence="1">
    <location>
        <begin position="55"/>
        <end position="76"/>
    </location>
</feature>
<dbReference type="AlphaFoldDB" id="A0A871Y7L9"/>
<dbReference type="Pfam" id="PF11196">
    <property type="entry name" value="DUF2834"/>
    <property type="match status" value="1"/>
</dbReference>
<evidence type="ECO:0008006" key="3">
    <source>
        <dbReference type="Google" id="ProtNLM"/>
    </source>
</evidence>
<gene>
    <name evidence="2" type="ORF">HULAa3G5_00026</name>
</gene>
<keyword evidence="1" id="KW-0812">Transmembrane</keyword>
<dbReference type="EMBL" id="MW122881">
    <property type="protein sequence ID" value="QOV09040.1"/>
    <property type="molecule type" value="Genomic_DNA"/>
</dbReference>
<organism evidence="2">
    <name type="scientific">uncultured Micrococcales bacterium</name>
    <dbReference type="NCBI Taxonomy" id="1920814"/>
    <lineage>
        <taxon>Bacteria</taxon>
        <taxon>Bacillati</taxon>
        <taxon>Actinomycetota</taxon>
        <taxon>Actinomycetes</taxon>
        <taxon>Micrococcales</taxon>
        <taxon>environmental samples</taxon>
    </lineage>
</organism>